<dbReference type="EMBL" id="LGRX02016615">
    <property type="protein sequence ID" value="KAK3261841.1"/>
    <property type="molecule type" value="Genomic_DNA"/>
</dbReference>
<comment type="caution">
    <text evidence="2">The sequence shown here is derived from an EMBL/GenBank/DDBJ whole genome shotgun (WGS) entry which is preliminary data.</text>
</comment>
<accession>A0AAE0KV38</accession>
<sequence length="252" mass="27124">KVCIRLERVGGQTGLGQKVCIPLERLGGQTGLGREVAISLGEWEVGPGLVESAASPLERVGESQHSPWSEWEVGLDMARNSASPLERVGDQIGLGREVAISLERVGGWTGLGQKVRIPLEYDINLMSRVASGAYATDVAGALKGRLASAYVWDALVPAADLAEIARGQDTYYYKADNAILLLYFSIEEGEGSYLLDSVHYDNPSWNGLLIGGPVWTKENPLTPGWHPIQPLPPPPPPPPPSPRPPLPLPPSW</sequence>
<reference evidence="2 3" key="1">
    <citation type="journal article" date="2015" name="Genome Biol. Evol.">
        <title>Comparative Genomics of a Bacterivorous Green Alga Reveals Evolutionary Causalities and Consequences of Phago-Mixotrophic Mode of Nutrition.</title>
        <authorList>
            <person name="Burns J.A."/>
            <person name="Paasch A."/>
            <person name="Narechania A."/>
            <person name="Kim E."/>
        </authorList>
    </citation>
    <scope>NUCLEOTIDE SEQUENCE [LARGE SCALE GENOMIC DNA]</scope>
    <source>
        <strain evidence="2 3">PLY_AMNH</strain>
    </source>
</reference>
<evidence type="ECO:0000313" key="2">
    <source>
        <dbReference type="EMBL" id="KAK3261841.1"/>
    </source>
</evidence>
<name>A0AAE0KV38_9CHLO</name>
<feature type="region of interest" description="Disordered" evidence="1">
    <location>
        <begin position="221"/>
        <end position="252"/>
    </location>
</feature>
<dbReference type="Proteomes" id="UP001190700">
    <property type="component" value="Unassembled WGS sequence"/>
</dbReference>
<feature type="non-terminal residue" evidence="2">
    <location>
        <position position="1"/>
    </location>
</feature>
<gene>
    <name evidence="2" type="ORF">CYMTET_29272</name>
</gene>
<feature type="compositionally biased region" description="Pro residues" evidence="1">
    <location>
        <begin position="229"/>
        <end position="252"/>
    </location>
</feature>
<proteinExistence type="predicted"/>
<dbReference type="AlphaFoldDB" id="A0AAE0KV38"/>
<protein>
    <submittedName>
        <fullName evidence="2">Uncharacterized protein</fullName>
    </submittedName>
</protein>
<organism evidence="2 3">
    <name type="scientific">Cymbomonas tetramitiformis</name>
    <dbReference type="NCBI Taxonomy" id="36881"/>
    <lineage>
        <taxon>Eukaryota</taxon>
        <taxon>Viridiplantae</taxon>
        <taxon>Chlorophyta</taxon>
        <taxon>Pyramimonadophyceae</taxon>
        <taxon>Pyramimonadales</taxon>
        <taxon>Pyramimonadaceae</taxon>
        <taxon>Cymbomonas</taxon>
    </lineage>
</organism>
<feature type="non-terminal residue" evidence="2">
    <location>
        <position position="252"/>
    </location>
</feature>
<keyword evidence="3" id="KW-1185">Reference proteome</keyword>
<evidence type="ECO:0000313" key="3">
    <source>
        <dbReference type="Proteomes" id="UP001190700"/>
    </source>
</evidence>
<evidence type="ECO:0000256" key="1">
    <source>
        <dbReference type="SAM" id="MobiDB-lite"/>
    </source>
</evidence>